<dbReference type="PROSITE" id="PS51184">
    <property type="entry name" value="JMJC"/>
    <property type="match status" value="1"/>
</dbReference>
<evidence type="ECO:0000259" key="4">
    <source>
        <dbReference type="PROSITE" id="PS51184"/>
    </source>
</evidence>
<comment type="cofactor">
    <cofactor evidence="1">
        <name>Fe(2+)</name>
        <dbReference type="ChEBI" id="CHEBI:29033"/>
    </cofactor>
</comment>
<keyword evidence="6" id="KW-1185">Reference proteome</keyword>
<keyword evidence="2" id="KW-0479">Metal-binding</keyword>
<feature type="domain" description="JmjC" evidence="4">
    <location>
        <begin position="83"/>
        <end position="249"/>
    </location>
</feature>
<dbReference type="SUPFAM" id="SSF51197">
    <property type="entry name" value="Clavaminate synthase-like"/>
    <property type="match status" value="1"/>
</dbReference>
<evidence type="ECO:0000256" key="2">
    <source>
        <dbReference type="ARBA" id="ARBA00022723"/>
    </source>
</evidence>
<evidence type="ECO:0000256" key="3">
    <source>
        <dbReference type="ARBA" id="ARBA00023004"/>
    </source>
</evidence>
<dbReference type="RefSeq" id="WP_244457185.1">
    <property type="nucleotide sequence ID" value="NZ_AP025637.1"/>
</dbReference>
<evidence type="ECO:0000313" key="6">
    <source>
        <dbReference type="Proteomes" id="UP000831327"/>
    </source>
</evidence>
<dbReference type="PANTHER" id="PTHR13096">
    <property type="entry name" value="MINA53 MYC INDUCED NUCLEAR ANTIGEN"/>
    <property type="match status" value="1"/>
</dbReference>
<accession>A0ABM7YAK4</accession>
<proteinExistence type="predicted"/>
<evidence type="ECO:0000256" key="1">
    <source>
        <dbReference type="ARBA" id="ARBA00001954"/>
    </source>
</evidence>
<evidence type="ECO:0000313" key="5">
    <source>
        <dbReference type="EMBL" id="BDG75091.1"/>
    </source>
</evidence>
<dbReference type="Pfam" id="PF08007">
    <property type="entry name" value="JmjC_2"/>
    <property type="match status" value="1"/>
</dbReference>
<dbReference type="InterPro" id="IPR003347">
    <property type="entry name" value="JmjC_dom"/>
</dbReference>
<reference evidence="5 6" key="1">
    <citation type="journal article" date="2016" name="Microbes Environ.">
        <title>Phylogenetically diverse aerobic anoxygenic phototrophic bacteria isolated from epilithic biofilms in Tama river, Japan.</title>
        <authorList>
            <person name="Hirose S."/>
            <person name="Matsuura K."/>
            <person name="Haruta S."/>
        </authorList>
    </citation>
    <scope>NUCLEOTIDE SEQUENCE [LARGE SCALE GENOMIC DNA]</scope>
    <source>
        <strain evidence="5 6">S08</strain>
    </source>
</reference>
<dbReference type="Proteomes" id="UP000831327">
    <property type="component" value="Chromosome"/>
</dbReference>
<protein>
    <recommendedName>
        <fullName evidence="4">JmjC domain-containing protein</fullName>
    </recommendedName>
</protein>
<keyword evidence="3" id="KW-0408">Iron</keyword>
<gene>
    <name evidence="5" type="ORF">Rmf_50200</name>
</gene>
<name>A0ABM7YAK4_9PROT</name>
<sequence>MTTTTLAEDAWSLAFGTMPFEDGLALREATAWRLMPGNDPGRYAGLVSIADLDDFLRTDAARAPRVSMADGSRKGSARVPDEEYLEEGSDRVDLPRLLARHDDGASLVVSQFHEIHPPLARFCRGLEKAFLHGVQANIYLTPPGAQGFRVHFDTHDVLVLQVSGRKAWRVWDHIPYPAPTRHTPWANNAEVQGDPHALVMAPGDALYLPRGVMHEAMVQDGADPSLHVTIGFMEPAIGELLRALLGDLEAEDPALRTAIPTWRLADGGLALVEQRLAAALDVLRRPGLADRLALMALDRLSRDRMALPARGLYGRAPAPQDRLRLSASMHHTLVPLPEGGAALRWYGGVETLTGAECDWLQALEDGATPEALGDGALAFCRRLARVGLLEVEPAGA</sequence>
<organism evidence="5 6">
    <name type="scientific">Roseomonas fluvialis</name>
    <dbReference type="NCBI Taxonomy" id="1750527"/>
    <lineage>
        <taxon>Bacteria</taxon>
        <taxon>Pseudomonadati</taxon>
        <taxon>Pseudomonadota</taxon>
        <taxon>Alphaproteobacteria</taxon>
        <taxon>Acetobacterales</taxon>
        <taxon>Roseomonadaceae</taxon>
        <taxon>Roseomonas</taxon>
    </lineage>
</organism>
<dbReference type="EMBL" id="AP025637">
    <property type="protein sequence ID" value="BDG75091.1"/>
    <property type="molecule type" value="Genomic_DNA"/>
</dbReference>
<dbReference type="PANTHER" id="PTHR13096:SF8">
    <property type="entry name" value="RIBOSOMAL OXYGENASE 1"/>
    <property type="match status" value="1"/>
</dbReference>
<dbReference type="InterPro" id="IPR039994">
    <property type="entry name" value="NO66-like"/>
</dbReference>
<dbReference type="Gene3D" id="2.60.120.650">
    <property type="entry name" value="Cupin"/>
    <property type="match status" value="1"/>
</dbReference>